<evidence type="ECO:0000313" key="2">
    <source>
        <dbReference type="Proteomes" id="UP000053237"/>
    </source>
</evidence>
<comment type="caution">
    <text evidence="1">The sequence shown here is derived from an EMBL/GenBank/DDBJ whole genome shotgun (WGS) entry which is preliminary data.</text>
</comment>
<evidence type="ECO:0000313" key="1">
    <source>
        <dbReference type="EMBL" id="CCI10150.1"/>
    </source>
</evidence>
<protein>
    <submittedName>
        <fullName evidence="1">Uncharacterized protein</fullName>
    </submittedName>
</protein>
<accession>A0A024FSW7</accession>
<dbReference type="AlphaFoldDB" id="A0A024FSW7"/>
<reference evidence="1 2" key="1">
    <citation type="submission" date="2012-05" db="EMBL/GenBank/DDBJ databases">
        <title>Recombination and specialization in a pathogen metapopulation.</title>
        <authorList>
            <person name="Gardiner A."/>
            <person name="Kemen E."/>
            <person name="Schultz-Larsen T."/>
            <person name="MacLean D."/>
            <person name="Van Oosterhout C."/>
            <person name="Jones J.D.G."/>
        </authorList>
    </citation>
    <scope>NUCLEOTIDE SEQUENCE [LARGE SCALE GENOMIC DNA]</scope>
    <source>
        <strain evidence="1 2">Ac Nc2</strain>
    </source>
</reference>
<dbReference type="EMBL" id="CAIX01000106">
    <property type="protein sequence ID" value="CCI10150.1"/>
    <property type="molecule type" value="Genomic_DNA"/>
</dbReference>
<sequence length="53" mass="6207">MYTMHMLERASIDLIAKALHGMFDTDGTNDVAFVQDCMRYIRKRISKKLIMKV</sequence>
<keyword evidence="2" id="KW-1185">Reference proteome</keyword>
<dbReference type="InParanoid" id="A0A024FSW7"/>
<dbReference type="Proteomes" id="UP000053237">
    <property type="component" value="Unassembled WGS sequence"/>
</dbReference>
<proteinExistence type="predicted"/>
<organism evidence="1 2">
    <name type="scientific">Albugo candida</name>
    <dbReference type="NCBI Taxonomy" id="65357"/>
    <lineage>
        <taxon>Eukaryota</taxon>
        <taxon>Sar</taxon>
        <taxon>Stramenopiles</taxon>
        <taxon>Oomycota</taxon>
        <taxon>Peronosporomycetes</taxon>
        <taxon>Albuginales</taxon>
        <taxon>Albuginaceae</taxon>
        <taxon>Albugo</taxon>
    </lineage>
</organism>
<name>A0A024FSW7_9STRA</name>
<gene>
    <name evidence="1" type="ORF">BN9_066460</name>
</gene>